<reference evidence="1" key="1">
    <citation type="submission" date="2016-01" db="EMBL/GenBank/DDBJ databases">
        <title>Reference transcriptome for the parasite Schistocephalus solidus: insights into the molecular evolution of parasitism.</title>
        <authorList>
            <person name="Hebert F.O."/>
            <person name="Grambauer S."/>
            <person name="Barber I."/>
            <person name="Landry C.R."/>
            <person name="Aubin-Horth N."/>
        </authorList>
    </citation>
    <scope>NUCLEOTIDE SEQUENCE</scope>
</reference>
<evidence type="ECO:0000313" key="1">
    <source>
        <dbReference type="EMBL" id="JAP59671.1"/>
    </source>
</evidence>
<organism evidence="1">
    <name type="scientific">Schistocephalus solidus</name>
    <name type="common">Tapeworm</name>
    <dbReference type="NCBI Taxonomy" id="70667"/>
    <lineage>
        <taxon>Eukaryota</taxon>
        <taxon>Metazoa</taxon>
        <taxon>Spiralia</taxon>
        <taxon>Lophotrochozoa</taxon>
        <taxon>Platyhelminthes</taxon>
        <taxon>Cestoda</taxon>
        <taxon>Eucestoda</taxon>
        <taxon>Diphyllobothriidea</taxon>
        <taxon>Diphyllobothriidae</taxon>
        <taxon>Schistocephalus</taxon>
    </lineage>
</organism>
<sequence length="102" mass="11535">MKARKTEGAGHRNAQRFKSFNTVVGIIWNNRIPTPLLMGKVPFSLVRVGSLGLKFHGKLIRRVSLMGLKCKTFCAFLRFLIVGIKRTGTELFRHPLAMLLII</sequence>
<dbReference type="EMBL" id="GEEE01003554">
    <property type="protein sequence ID" value="JAP59671.1"/>
    <property type="molecule type" value="Transcribed_RNA"/>
</dbReference>
<accession>A0A0V0J2B1</accession>
<dbReference type="EMBL" id="GEEE01015881">
    <property type="protein sequence ID" value="JAP47344.1"/>
    <property type="molecule type" value="Transcribed_RNA"/>
</dbReference>
<protein>
    <submittedName>
        <fullName evidence="1">Uncharacterized protein</fullName>
    </submittedName>
</protein>
<gene>
    <name evidence="1" type="ORF">TR151195</name>
</gene>
<dbReference type="EMBL" id="GEEE01024461">
    <property type="protein sequence ID" value="JAP38764.1"/>
    <property type="molecule type" value="Transcribed_RNA"/>
</dbReference>
<dbReference type="AlphaFoldDB" id="A0A0V0J2B1"/>
<proteinExistence type="predicted"/>
<name>A0A0V0J2B1_SCHSO</name>